<name>A0A1F5JIX5_9BACT</name>
<evidence type="ECO:0000313" key="2">
    <source>
        <dbReference type="Proteomes" id="UP000177555"/>
    </source>
</evidence>
<accession>A0A1F5JIX5</accession>
<dbReference type="AlphaFoldDB" id="A0A1F5JIX5"/>
<protein>
    <recommendedName>
        <fullName evidence="3">HEPN domain-containing protein</fullName>
    </recommendedName>
</protein>
<gene>
    <name evidence="1" type="ORF">A2867_03075</name>
</gene>
<comment type="caution">
    <text evidence="1">The sequence shown here is derived from an EMBL/GenBank/DDBJ whole genome shotgun (WGS) entry which is preliminary data.</text>
</comment>
<proteinExistence type="predicted"/>
<evidence type="ECO:0008006" key="3">
    <source>
        <dbReference type="Google" id="ProtNLM"/>
    </source>
</evidence>
<sequence length="94" mass="10885">MTNNAIIIGSLSMDLKRVALGYHRGSENMARRFAQEAIKRKEEIKISEVKPYLKKFIKSLPKMLSQEDKQKLAEDALTYSVIFQNYTTTQFPQD</sequence>
<dbReference type="EMBL" id="MFCP01000018">
    <property type="protein sequence ID" value="OGE28539.1"/>
    <property type="molecule type" value="Genomic_DNA"/>
</dbReference>
<dbReference type="Proteomes" id="UP000177555">
    <property type="component" value="Unassembled WGS sequence"/>
</dbReference>
<reference evidence="1 2" key="1">
    <citation type="journal article" date="2016" name="Nat. Commun.">
        <title>Thousands of microbial genomes shed light on interconnected biogeochemical processes in an aquifer system.</title>
        <authorList>
            <person name="Anantharaman K."/>
            <person name="Brown C.T."/>
            <person name="Hug L.A."/>
            <person name="Sharon I."/>
            <person name="Castelle C.J."/>
            <person name="Probst A.J."/>
            <person name="Thomas B.C."/>
            <person name="Singh A."/>
            <person name="Wilkins M.J."/>
            <person name="Karaoz U."/>
            <person name="Brodie E.L."/>
            <person name="Williams K.H."/>
            <person name="Hubbard S.S."/>
            <person name="Banfield J.F."/>
        </authorList>
    </citation>
    <scope>NUCLEOTIDE SEQUENCE [LARGE SCALE GENOMIC DNA]</scope>
</reference>
<evidence type="ECO:0000313" key="1">
    <source>
        <dbReference type="EMBL" id="OGE28539.1"/>
    </source>
</evidence>
<organism evidence="1 2">
    <name type="scientific">Candidatus Daviesbacteria bacterium RIFCSPHIGHO2_01_FULL_40_11</name>
    <dbReference type="NCBI Taxonomy" id="1797762"/>
    <lineage>
        <taxon>Bacteria</taxon>
        <taxon>Candidatus Daviesiibacteriota</taxon>
    </lineage>
</organism>